<sequence>MDDWWRLYHRLAVAYRPHRPESTFKGTALCLLRHHFRQEQQWLIVSEALLREIAQEQLPPSTTSSSTSSGSLPSQESIKSSEDNDGDEGEDGRGEHRYDGALELENNPVEEFGSMSDCDEEMTENGVGDDEEMDIQLEIGALEEGYSDSSDDEDGDDDGDDDDEYIDEPTHPNVSMDSQGLMTYEARRKANRPDFIVSKFGGALFTNQTHLYVEVKNGSTRHTAHTKQLMRYINKISKAIPPGFLQVHRDVVLMLVDAGTTYYWRITPNRVNSNRKLPIWEWAQKDDTLGDRINEILVELSQRPNVPLS</sequence>
<organism evidence="2 3">
    <name type="scientific">Rhizoctonia solani AG-3 Rhs1AP</name>
    <dbReference type="NCBI Taxonomy" id="1086054"/>
    <lineage>
        <taxon>Eukaryota</taxon>
        <taxon>Fungi</taxon>
        <taxon>Dikarya</taxon>
        <taxon>Basidiomycota</taxon>
        <taxon>Agaricomycotina</taxon>
        <taxon>Agaricomycetes</taxon>
        <taxon>Cantharellales</taxon>
        <taxon>Ceratobasidiaceae</taxon>
        <taxon>Rhizoctonia</taxon>
    </lineage>
</organism>
<protein>
    <submittedName>
        <fullName evidence="2">Uncharacterized protein</fullName>
    </submittedName>
</protein>
<dbReference type="EMBL" id="JATN01000322">
    <property type="protein sequence ID" value="EUC56147.1"/>
    <property type="molecule type" value="Genomic_DNA"/>
</dbReference>
<feature type="compositionally biased region" description="Acidic residues" evidence="1">
    <location>
        <begin position="145"/>
        <end position="167"/>
    </location>
</feature>
<dbReference type="AlphaFoldDB" id="X8J2J7"/>
<feature type="non-terminal residue" evidence="2">
    <location>
        <position position="309"/>
    </location>
</feature>
<name>X8J2J7_9AGAM</name>
<feature type="region of interest" description="Disordered" evidence="1">
    <location>
        <begin position="143"/>
        <end position="180"/>
    </location>
</feature>
<feature type="compositionally biased region" description="Basic and acidic residues" evidence="1">
    <location>
        <begin position="91"/>
        <end position="100"/>
    </location>
</feature>
<dbReference type="OrthoDB" id="10445869at2759"/>
<evidence type="ECO:0000313" key="3">
    <source>
        <dbReference type="Proteomes" id="UP000030108"/>
    </source>
</evidence>
<feature type="region of interest" description="Disordered" evidence="1">
    <location>
        <begin position="57"/>
        <end position="130"/>
    </location>
</feature>
<evidence type="ECO:0000256" key="1">
    <source>
        <dbReference type="SAM" id="MobiDB-lite"/>
    </source>
</evidence>
<proteinExistence type="predicted"/>
<gene>
    <name evidence="2" type="ORF">RSOL_163360</name>
</gene>
<reference evidence="3" key="1">
    <citation type="journal article" date="2014" name="Genome Announc.">
        <title>Draft genome sequence of the plant-pathogenic soil fungus Rhizoctonia solani anastomosis group 3 strain Rhs1AP.</title>
        <authorList>
            <person name="Cubeta M.A."/>
            <person name="Thomas E."/>
            <person name="Dean R.A."/>
            <person name="Jabaji S."/>
            <person name="Neate S.M."/>
            <person name="Tavantzis S."/>
            <person name="Toda T."/>
            <person name="Vilgalys R."/>
            <person name="Bharathan N."/>
            <person name="Fedorova-Abrams N."/>
            <person name="Pakala S.B."/>
            <person name="Pakala S.M."/>
            <person name="Zafar N."/>
            <person name="Joardar V."/>
            <person name="Losada L."/>
            <person name="Nierman W.C."/>
        </authorList>
    </citation>
    <scope>NUCLEOTIDE SEQUENCE [LARGE SCALE GENOMIC DNA]</scope>
    <source>
        <strain evidence="3">AG-3</strain>
    </source>
</reference>
<comment type="caution">
    <text evidence="2">The sequence shown here is derived from an EMBL/GenBank/DDBJ whole genome shotgun (WGS) entry which is preliminary data.</text>
</comment>
<dbReference type="Proteomes" id="UP000030108">
    <property type="component" value="Unassembled WGS sequence"/>
</dbReference>
<evidence type="ECO:0000313" key="2">
    <source>
        <dbReference type="EMBL" id="EUC56147.1"/>
    </source>
</evidence>
<feature type="compositionally biased region" description="Acidic residues" evidence="1">
    <location>
        <begin position="117"/>
        <end position="130"/>
    </location>
</feature>
<accession>X8J2J7</accession>
<feature type="compositionally biased region" description="Low complexity" evidence="1">
    <location>
        <begin position="57"/>
        <end position="77"/>
    </location>
</feature>